<keyword evidence="2 9" id="KW-0349">Heme</keyword>
<comment type="cofactor">
    <cofactor evidence="9">
        <name>heme</name>
        <dbReference type="ChEBI" id="CHEBI:30413"/>
    </cofactor>
    <text evidence="9">Binds 1 heme group per subunit.</text>
</comment>
<name>A0A0P0NXE5_9CAUL</name>
<feature type="binding site" evidence="9">
    <location>
        <begin position="32"/>
        <end position="36"/>
    </location>
    <ligand>
        <name>substrate</name>
    </ligand>
</feature>
<dbReference type="STRING" id="69395.AQ619_04680"/>
<accession>A0A0P0NXE5</accession>
<feature type="binding site" evidence="9">
    <location>
        <position position="235"/>
    </location>
    <ligand>
        <name>substrate</name>
    </ligand>
</feature>
<organism evidence="10 11">
    <name type="scientific">Caulobacter henricii</name>
    <dbReference type="NCBI Taxonomy" id="69395"/>
    <lineage>
        <taxon>Bacteria</taxon>
        <taxon>Pseudomonadati</taxon>
        <taxon>Pseudomonadota</taxon>
        <taxon>Alphaproteobacteria</taxon>
        <taxon>Caulobacterales</taxon>
        <taxon>Caulobacteraceae</taxon>
        <taxon>Caulobacter</taxon>
    </lineage>
</organism>
<evidence type="ECO:0000256" key="3">
    <source>
        <dbReference type="ARBA" id="ARBA00022723"/>
    </source>
</evidence>
<evidence type="ECO:0000256" key="9">
    <source>
        <dbReference type="HAMAP-Rule" id="MF_01972"/>
    </source>
</evidence>
<dbReference type="UniPathway" id="UPA00333">
    <property type="reaction ID" value="UER00453"/>
</dbReference>
<evidence type="ECO:0000256" key="6">
    <source>
        <dbReference type="ARBA" id="ARBA00023004"/>
    </source>
</evidence>
<dbReference type="GO" id="GO:0004833">
    <property type="term" value="F:L-tryptophan 2,3-dioxygenase activity"/>
    <property type="evidence" value="ECO:0007669"/>
    <property type="project" value="UniProtKB-UniRule"/>
</dbReference>
<keyword evidence="6 9" id="KW-0408">Iron</keyword>
<evidence type="ECO:0000313" key="10">
    <source>
        <dbReference type="EMBL" id="ALL12707.1"/>
    </source>
</evidence>
<feature type="binding site" description="axial binding residue" evidence="9">
    <location>
        <position position="221"/>
    </location>
    <ligand>
        <name>heme</name>
        <dbReference type="ChEBI" id="CHEBI:30413"/>
    </ligand>
    <ligandPart>
        <name>Fe</name>
        <dbReference type="ChEBI" id="CHEBI:18248"/>
    </ligandPart>
</feature>
<dbReference type="RefSeq" id="WP_062144957.1">
    <property type="nucleotide sequence ID" value="NZ_CP013002.1"/>
</dbReference>
<keyword evidence="5 9" id="KW-0560">Oxidoreductase</keyword>
<dbReference type="InterPro" id="IPR004981">
    <property type="entry name" value="Trp_2_3_dOase"/>
</dbReference>
<dbReference type="GO" id="GO:0019442">
    <property type="term" value="P:L-tryptophan catabolic process to acetyl-CoA"/>
    <property type="evidence" value="ECO:0007669"/>
    <property type="project" value="TreeGrafter"/>
</dbReference>
<dbReference type="Gene3D" id="1.20.58.480">
    <property type="match status" value="1"/>
</dbReference>
<feature type="binding site" evidence="9">
    <location>
        <position position="98"/>
    </location>
    <ligand>
        <name>substrate</name>
    </ligand>
</feature>
<dbReference type="GO" id="GO:0019441">
    <property type="term" value="P:L-tryptophan catabolic process to kynurenine"/>
    <property type="evidence" value="ECO:0007669"/>
    <property type="project" value="UniProtKB-UniRule"/>
</dbReference>
<evidence type="ECO:0000313" key="11">
    <source>
        <dbReference type="Proteomes" id="UP000056905"/>
    </source>
</evidence>
<dbReference type="Pfam" id="PF03301">
    <property type="entry name" value="Trp_dioxygenase"/>
    <property type="match status" value="1"/>
</dbReference>
<dbReference type="OrthoDB" id="9776847at2"/>
<evidence type="ECO:0000256" key="4">
    <source>
        <dbReference type="ARBA" id="ARBA00022964"/>
    </source>
</evidence>
<reference evidence="10 11" key="1">
    <citation type="submission" date="2015-10" db="EMBL/GenBank/DDBJ databases">
        <title>Conservation of the essential genome among Caulobacter and Brevundimonas species.</title>
        <authorList>
            <person name="Scott D."/>
            <person name="Ely B."/>
        </authorList>
    </citation>
    <scope>NUCLEOTIDE SEQUENCE [LARGE SCALE GENOMIC DNA]</scope>
    <source>
        <strain evidence="10 11">CB4</strain>
    </source>
</reference>
<dbReference type="PANTHER" id="PTHR10138:SF0">
    <property type="entry name" value="TRYPTOPHAN 2,3-DIOXYGENASE"/>
    <property type="match status" value="1"/>
</dbReference>
<dbReference type="GO" id="GO:0046872">
    <property type="term" value="F:metal ion binding"/>
    <property type="evidence" value="ECO:0007669"/>
    <property type="project" value="UniProtKB-KW"/>
</dbReference>
<evidence type="ECO:0000256" key="7">
    <source>
        <dbReference type="ARBA" id="ARBA00023079"/>
    </source>
</evidence>
<sequence length="263" mass="29721">MTQDMTYARYLALDQLLAAQQPRSDRHDEMLFIVIHQVKELWLKEIIHEVLLAKQLIADGDVEPAYKALARVSRIQTVMTLSWDVLATMTPADYLSFRNDLGSSSGFQSHQFRTLEYLLGLKDQSFLKFHAEGSDGLAQLEAALNAPSLYDVAIAQLAKAGLAVPDAVLNRDFAETYAPSPEVEAAWLEVYRDTQRYWELYQLAEKLVDLDDALVTWRHKHVLTVERIIGGRPGTGGTDGIGYLASTLRRRAFPELWSLRTKL</sequence>
<dbReference type="AlphaFoldDB" id="A0A0P0NXE5"/>
<comment type="subunit">
    <text evidence="1 9">Homotetramer.</text>
</comment>
<comment type="function">
    <text evidence="9">Heme-dependent dioxygenase that catalyzes the oxidative cleavage of the L-tryptophan (L-Trp) pyrrole ring and converts L-tryptophan to N-formyl-L-kynurenine. Catalyzes the oxidative cleavage of the indole moiety.</text>
</comment>
<keyword evidence="3 9" id="KW-0479">Metal-binding</keyword>
<dbReference type="EC" id="1.13.11.11" evidence="9"/>
<comment type="pathway">
    <text evidence="9">Amino-acid degradation; L-tryptophan degradation via kynurenine pathway; L-kynurenine from L-tryptophan: step 1/2.</text>
</comment>
<comment type="catalytic activity">
    <reaction evidence="8 9">
        <text>L-tryptophan + O2 = N-formyl-L-kynurenine</text>
        <dbReference type="Rhea" id="RHEA:24536"/>
        <dbReference type="ChEBI" id="CHEBI:15379"/>
        <dbReference type="ChEBI" id="CHEBI:57912"/>
        <dbReference type="ChEBI" id="CHEBI:58629"/>
        <dbReference type="EC" id="1.13.11.11"/>
    </reaction>
</comment>
<gene>
    <name evidence="9" type="primary">kynA</name>
    <name evidence="10" type="ORF">AQ619_04680</name>
</gene>
<dbReference type="GO" id="GO:0020037">
    <property type="term" value="F:heme binding"/>
    <property type="evidence" value="ECO:0007669"/>
    <property type="project" value="UniProtKB-UniRule"/>
</dbReference>
<dbReference type="InterPro" id="IPR037217">
    <property type="entry name" value="Trp/Indoleamine_2_3_dOase-like"/>
</dbReference>
<evidence type="ECO:0000256" key="2">
    <source>
        <dbReference type="ARBA" id="ARBA00022617"/>
    </source>
</evidence>
<dbReference type="SUPFAM" id="SSF140959">
    <property type="entry name" value="Indolic compounds 2,3-dioxygenase-like"/>
    <property type="match status" value="1"/>
</dbReference>
<dbReference type="Proteomes" id="UP000056905">
    <property type="component" value="Chromosome"/>
</dbReference>
<dbReference type="EMBL" id="CP013002">
    <property type="protein sequence ID" value="ALL12707.1"/>
    <property type="molecule type" value="Genomic_DNA"/>
</dbReference>
<dbReference type="HAMAP" id="MF_01972">
    <property type="entry name" value="T23O"/>
    <property type="match status" value="1"/>
</dbReference>
<dbReference type="PANTHER" id="PTHR10138">
    <property type="entry name" value="TRYPTOPHAN 2,3-DIOXYGENASE"/>
    <property type="match status" value="1"/>
</dbReference>
<dbReference type="FunFam" id="1.20.58.480:FF:000001">
    <property type="entry name" value="Tryptophan 2,3-dioxygenase"/>
    <property type="match status" value="1"/>
</dbReference>
<keyword evidence="7 9" id="KW-0823">Tryptophan catabolism</keyword>
<dbReference type="KEGG" id="chq:AQ619_04680"/>
<evidence type="ECO:0000256" key="1">
    <source>
        <dbReference type="ARBA" id="ARBA00011881"/>
    </source>
</evidence>
<keyword evidence="4 9" id="KW-0223">Dioxygenase</keyword>
<feature type="binding site" evidence="9">
    <location>
        <position position="94"/>
    </location>
    <ligand>
        <name>substrate</name>
    </ligand>
</feature>
<evidence type="ECO:0000256" key="8">
    <source>
        <dbReference type="ARBA" id="ARBA00050412"/>
    </source>
</evidence>
<protein>
    <recommendedName>
        <fullName evidence="9">Tryptophan 2,3-dioxygenase</fullName>
        <shortName evidence="9">TDO</shortName>
        <ecNumber evidence="9">1.13.11.11</ecNumber>
    </recommendedName>
    <alternativeName>
        <fullName evidence="9">Tryptamin 2,3-dioxygenase</fullName>
    </alternativeName>
    <alternativeName>
        <fullName evidence="9">Tryptophan oxygenase</fullName>
        <shortName evidence="9">TO</shortName>
        <shortName evidence="9">TRPO</shortName>
    </alternativeName>
    <alternativeName>
        <fullName evidence="9">Tryptophan pyrrolase</fullName>
    </alternativeName>
    <alternativeName>
        <fullName evidence="9">Tryptophanase</fullName>
    </alternativeName>
</protein>
<proteinExistence type="inferred from homology"/>
<comment type="similarity">
    <text evidence="9">Belongs to the tryptophan 2,3-dioxygenase family.</text>
</comment>
<keyword evidence="11" id="KW-1185">Reference proteome</keyword>
<evidence type="ECO:0000256" key="5">
    <source>
        <dbReference type="ARBA" id="ARBA00023002"/>
    </source>
</evidence>